<protein>
    <submittedName>
        <fullName evidence="2">Uncharacterized protein</fullName>
    </submittedName>
</protein>
<dbReference type="AlphaFoldDB" id="A0A0J6HIW0"/>
<dbReference type="InterPro" id="IPR000222">
    <property type="entry name" value="PP2C_BS"/>
</dbReference>
<organism evidence="2 3">
    <name type="scientific">Pseudomonas lini</name>
    <dbReference type="NCBI Taxonomy" id="163011"/>
    <lineage>
        <taxon>Bacteria</taxon>
        <taxon>Pseudomonadati</taxon>
        <taxon>Pseudomonadota</taxon>
        <taxon>Gammaproteobacteria</taxon>
        <taxon>Pseudomonadales</taxon>
        <taxon>Pseudomonadaceae</taxon>
        <taxon>Pseudomonas</taxon>
    </lineage>
</organism>
<proteinExistence type="predicted"/>
<dbReference type="PATRIC" id="fig|163011.3.peg.2337"/>
<keyword evidence="3" id="KW-1185">Reference proteome</keyword>
<dbReference type="GO" id="GO:0043169">
    <property type="term" value="F:cation binding"/>
    <property type="evidence" value="ECO:0007669"/>
    <property type="project" value="InterPro"/>
</dbReference>
<accession>A0A0J6HIW0</accession>
<dbReference type="PROSITE" id="PS01032">
    <property type="entry name" value="PPM_1"/>
    <property type="match status" value="1"/>
</dbReference>
<evidence type="ECO:0000313" key="3">
    <source>
        <dbReference type="Proteomes" id="UP000182814"/>
    </source>
</evidence>
<reference evidence="2" key="2">
    <citation type="submission" date="2016-10" db="EMBL/GenBank/DDBJ databases">
        <authorList>
            <person name="de Groot N.N."/>
        </authorList>
    </citation>
    <scope>NUCLEOTIDE SEQUENCE [LARGE SCALE GENOMIC DNA]</scope>
    <source>
        <strain evidence="2">BS3782</strain>
    </source>
</reference>
<dbReference type="Proteomes" id="UP000182814">
    <property type="component" value="Chromosome I"/>
</dbReference>
<reference evidence="1 4" key="3">
    <citation type="submission" date="2019-09" db="EMBL/GenBank/DDBJ databases">
        <title>Draft genome sequences of 48 bacterial type strains from the CCUG.</title>
        <authorList>
            <person name="Tunovic T."/>
            <person name="Pineiro-Iglesias B."/>
            <person name="Unosson C."/>
            <person name="Inganas E."/>
            <person name="Ohlen M."/>
            <person name="Cardew S."/>
            <person name="Jensie-Markopoulos S."/>
            <person name="Salva-Serra F."/>
            <person name="Jaen-Luchoro D."/>
            <person name="Karlsson R."/>
            <person name="Svensson-Stadler L."/>
            <person name="Chun J."/>
            <person name="Moore E."/>
        </authorList>
    </citation>
    <scope>NUCLEOTIDE SEQUENCE [LARGE SCALE GENOMIC DNA]</scope>
    <source>
        <strain evidence="1 4">CCUG 51522</strain>
    </source>
</reference>
<evidence type="ECO:0000313" key="4">
    <source>
        <dbReference type="Proteomes" id="UP000434925"/>
    </source>
</evidence>
<evidence type="ECO:0000313" key="1">
    <source>
        <dbReference type="EMBL" id="KAB0506096.1"/>
    </source>
</evidence>
<dbReference type="RefSeq" id="WP_038979436.1">
    <property type="nucleotide sequence ID" value="NZ_JABTYG010000005.1"/>
</dbReference>
<gene>
    <name evidence="1" type="ORF">F7R14_08320</name>
    <name evidence="2" type="ORF">SAMN04490191_5648</name>
</gene>
<dbReference type="EMBL" id="VZPO01000003">
    <property type="protein sequence ID" value="KAB0506096.1"/>
    <property type="molecule type" value="Genomic_DNA"/>
</dbReference>
<evidence type="ECO:0000313" key="2">
    <source>
        <dbReference type="EMBL" id="SDT62653.1"/>
    </source>
</evidence>
<dbReference type="EMBL" id="LT629746">
    <property type="protein sequence ID" value="SDT62653.1"/>
    <property type="molecule type" value="Genomic_DNA"/>
</dbReference>
<dbReference type="Proteomes" id="UP000434925">
    <property type="component" value="Unassembled WGS sequence"/>
</dbReference>
<reference evidence="3" key="1">
    <citation type="submission" date="2016-10" db="EMBL/GenBank/DDBJ databases">
        <authorList>
            <person name="Varghese N."/>
            <person name="Submissions S."/>
        </authorList>
    </citation>
    <scope>NUCLEOTIDE SEQUENCE [LARGE SCALE GENOMIC DNA]</scope>
    <source>
        <strain evidence="3">BS3782</strain>
    </source>
</reference>
<sequence>MRHRGAQFWLWTDNRLPLHTHEEVLSDGVQVEVRARVSHAGVTQVFIGIYDGHGVMLCEEFHDRDRDEPYCAALKWGAQRARDIVAQTQGFVAPHRVQLALGPVITDESVLALRRMEMSEHERFKLCCEDAWSEYLAAKAAMLNLMRAPKVDPKIWADHKERLKQAIDRRVYVQRTYLH</sequence>
<name>A0A0J6HIW0_9PSED</name>